<dbReference type="Gene3D" id="1.10.150.240">
    <property type="entry name" value="Putative phosphatase, domain 2"/>
    <property type="match status" value="1"/>
</dbReference>
<accession>A0AAU9CDM7</accession>
<dbReference type="KEGG" id="fax:FUAX_26530"/>
<organism evidence="1 2">
    <name type="scientific">Fulvitalea axinellae</name>
    <dbReference type="NCBI Taxonomy" id="1182444"/>
    <lineage>
        <taxon>Bacteria</taxon>
        <taxon>Pseudomonadati</taxon>
        <taxon>Bacteroidota</taxon>
        <taxon>Cytophagia</taxon>
        <taxon>Cytophagales</taxon>
        <taxon>Persicobacteraceae</taxon>
        <taxon>Fulvitalea</taxon>
    </lineage>
</organism>
<name>A0AAU9CDM7_9BACT</name>
<dbReference type="InterPro" id="IPR023198">
    <property type="entry name" value="PGP-like_dom2"/>
</dbReference>
<dbReference type="RefSeq" id="WP_338391791.1">
    <property type="nucleotide sequence ID" value="NZ_AP025314.1"/>
</dbReference>
<dbReference type="CDD" id="cd02603">
    <property type="entry name" value="HAD_sEH-N_like"/>
    <property type="match status" value="1"/>
</dbReference>
<dbReference type="AlphaFoldDB" id="A0AAU9CDM7"/>
<dbReference type="Pfam" id="PF00702">
    <property type="entry name" value="Hydrolase"/>
    <property type="match status" value="1"/>
</dbReference>
<dbReference type="InterPro" id="IPR006439">
    <property type="entry name" value="HAD-SF_hydro_IA"/>
</dbReference>
<sequence length="209" mass="23254">MDKDIKNIIFDLGGVILNIDIRLSVERFADLAGVTSDEAWGFFKGSEVFHAIEVGTGTEGDLVEAIRSFTGKDLRPEEVVGAWNELLLDFPEERVEALKRLGERYRIFLLSNTNATHATYFEKRFEEAFGEPMSGLFEKVYYSHELGLRKPGEEIFAHVLADAGLDPSETLMVEDTAPNAETAERLGMESLLVEANKGVFSDLFAEALA</sequence>
<reference evidence="1 2" key="1">
    <citation type="submission" date="2021-12" db="EMBL/GenBank/DDBJ databases">
        <title>Genome sequencing of bacteria with rrn-lacking chromosome and rrn-plasmid.</title>
        <authorList>
            <person name="Anda M."/>
            <person name="Iwasaki W."/>
        </authorList>
    </citation>
    <scope>NUCLEOTIDE SEQUENCE [LARGE SCALE GENOMIC DNA]</scope>
    <source>
        <strain evidence="1 2">DSM 100852</strain>
    </source>
</reference>
<protein>
    <submittedName>
        <fullName evidence="1">Haloacid dehalogenase</fullName>
    </submittedName>
</protein>
<keyword evidence="2" id="KW-1185">Reference proteome</keyword>
<evidence type="ECO:0000313" key="1">
    <source>
        <dbReference type="EMBL" id="BDD10221.1"/>
    </source>
</evidence>
<dbReference type="PANTHER" id="PTHR43611:SF3">
    <property type="entry name" value="FLAVIN MONONUCLEOTIDE HYDROLASE 1, CHLOROPLATIC"/>
    <property type="match status" value="1"/>
</dbReference>
<proteinExistence type="predicted"/>
<evidence type="ECO:0000313" key="2">
    <source>
        <dbReference type="Proteomes" id="UP001348817"/>
    </source>
</evidence>
<dbReference type="SUPFAM" id="SSF56784">
    <property type="entry name" value="HAD-like"/>
    <property type="match status" value="1"/>
</dbReference>
<gene>
    <name evidence="1" type="ORF">FUAX_26530</name>
</gene>
<dbReference type="InterPro" id="IPR036412">
    <property type="entry name" value="HAD-like_sf"/>
</dbReference>
<dbReference type="Proteomes" id="UP001348817">
    <property type="component" value="Chromosome"/>
</dbReference>
<dbReference type="EMBL" id="AP025314">
    <property type="protein sequence ID" value="BDD10221.1"/>
    <property type="molecule type" value="Genomic_DNA"/>
</dbReference>
<dbReference type="Gene3D" id="3.40.50.1000">
    <property type="entry name" value="HAD superfamily/HAD-like"/>
    <property type="match status" value="1"/>
</dbReference>
<dbReference type="NCBIfam" id="TIGR01509">
    <property type="entry name" value="HAD-SF-IA-v3"/>
    <property type="match status" value="1"/>
</dbReference>
<dbReference type="SFLD" id="SFLDS00003">
    <property type="entry name" value="Haloacid_Dehalogenase"/>
    <property type="match status" value="1"/>
</dbReference>
<dbReference type="SFLD" id="SFLDG01129">
    <property type="entry name" value="C1.5:_HAD__Beta-PGM__Phosphata"/>
    <property type="match status" value="1"/>
</dbReference>
<dbReference type="PANTHER" id="PTHR43611">
    <property type="entry name" value="ALPHA-D-GLUCOSE 1-PHOSPHATE PHOSPHATASE"/>
    <property type="match status" value="1"/>
</dbReference>
<dbReference type="InterPro" id="IPR023214">
    <property type="entry name" value="HAD_sf"/>
</dbReference>